<dbReference type="SUPFAM" id="SSF53335">
    <property type="entry name" value="S-adenosyl-L-methionine-dependent methyltransferases"/>
    <property type="match status" value="1"/>
</dbReference>
<evidence type="ECO:0000259" key="4">
    <source>
        <dbReference type="Pfam" id="PF00891"/>
    </source>
</evidence>
<evidence type="ECO:0000256" key="2">
    <source>
        <dbReference type="ARBA" id="ARBA00022679"/>
    </source>
</evidence>
<keyword evidence="6" id="KW-1185">Reference proteome</keyword>
<dbReference type="EMBL" id="JBHTHR010001365">
    <property type="protein sequence ID" value="MFD0804108.1"/>
    <property type="molecule type" value="Genomic_DNA"/>
</dbReference>
<dbReference type="InterPro" id="IPR016461">
    <property type="entry name" value="COMT-like"/>
</dbReference>
<evidence type="ECO:0000313" key="5">
    <source>
        <dbReference type="EMBL" id="MFD0804108.1"/>
    </source>
</evidence>
<dbReference type="InterPro" id="IPR001077">
    <property type="entry name" value="COMT_C"/>
</dbReference>
<protein>
    <submittedName>
        <fullName evidence="5">Methyltransferase</fullName>
    </submittedName>
</protein>
<dbReference type="GO" id="GO:0008168">
    <property type="term" value="F:methyltransferase activity"/>
    <property type="evidence" value="ECO:0007669"/>
    <property type="project" value="UniProtKB-KW"/>
</dbReference>
<dbReference type="Pfam" id="PF00891">
    <property type="entry name" value="Methyltransf_2"/>
    <property type="match status" value="1"/>
</dbReference>
<evidence type="ECO:0000256" key="3">
    <source>
        <dbReference type="ARBA" id="ARBA00022691"/>
    </source>
</evidence>
<name>A0ABW3BL32_9ACTN</name>
<keyword evidence="3" id="KW-0949">S-adenosyl-L-methionine</keyword>
<reference evidence="6" key="1">
    <citation type="journal article" date="2019" name="Int. J. Syst. Evol. Microbiol.">
        <title>The Global Catalogue of Microorganisms (GCM) 10K type strain sequencing project: providing services to taxonomists for standard genome sequencing and annotation.</title>
        <authorList>
            <consortium name="The Broad Institute Genomics Platform"/>
            <consortium name="The Broad Institute Genome Sequencing Center for Infectious Disease"/>
            <person name="Wu L."/>
            <person name="Ma J."/>
        </authorList>
    </citation>
    <scope>NUCLEOTIDE SEQUENCE [LARGE SCALE GENOMIC DNA]</scope>
    <source>
        <strain evidence="6">CCUG 63369</strain>
    </source>
</reference>
<sequence>RLAGLLEADARLHATLQERPQVLAGAREKLAPYIAQGRCTLEDADFLGEVAAGADVYVFSRVLHNWDDDSCRKILANCAAAMGPRSQLLIVERVMPDDRHPWLSRAFDVHMMIMTEGRERTAGEYEALLRPAGLRTLELRELAAEMRVLVAVPV</sequence>
<gene>
    <name evidence="5" type="ORF">ACFQZU_22725</name>
</gene>
<dbReference type="InterPro" id="IPR029063">
    <property type="entry name" value="SAM-dependent_MTases_sf"/>
</dbReference>
<proteinExistence type="predicted"/>
<accession>A0ABW3BL32</accession>
<keyword evidence="1 5" id="KW-0489">Methyltransferase</keyword>
<dbReference type="Proteomes" id="UP001596956">
    <property type="component" value="Unassembled WGS sequence"/>
</dbReference>
<dbReference type="GO" id="GO:0032259">
    <property type="term" value="P:methylation"/>
    <property type="evidence" value="ECO:0007669"/>
    <property type="project" value="UniProtKB-KW"/>
</dbReference>
<dbReference type="PROSITE" id="PS51683">
    <property type="entry name" value="SAM_OMT_II"/>
    <property type="match status" value="1"/>
</dbReference>
<dbReference type="PANTHER" id="PTHR43712">
    <property type="entry name" value="PUTATIVE (AFU_ORTHOLOGUE AFUA_4G14580)-RELATED"/>
    <property type="match status" value="1"/>
</dbReference>
<feature type="non-terminal residue" evidence="5">
    <location>
        <position position="1"/>
    </location>
</feature>
<comment type="caution">
    <text evidence="5">The sequence shown here is derived from an EMBL/GenBank/DDBJ whole genome shotgun (WGS) entry which is preliminary data.</text>
</comment>
<evidence type="ECO:0000256" key="1">
    <source>
        <dbReference type="ARBA" id="ARBA00022603"/>
    </source>
</evidence>
<evidence type="ECO:0000313" key="6">
    <source>
        <dbReference type="Proteomes" id="UP001596956"/>
    </source>
</evidence>
<feature type="domain" description="O-methyltransferase C-terminal" evidence="4">
    <location>
        <begin position="18"/>
        <end position="134"/>
    </location>
</feature>
<keyword evidence="2" id="KW-0808">Transferase</keyword>
<dbReference type="Gene3D" id="3.40.50.150">
    <property type="entry name" value="Vaccinia Virus protein VP39"/>
    <property type="match status" value="1"/>
</dbReference>
<dbReference type="PANTHER" id="PTHR43712:SF2">
    <property type="entry name" value="O-METHYLTRANSFERASE CICE"/>
    <property type="match status" value="1"/>
</dbReference>
<organism evidence="5 6">
    <name type="scientific">Streptomonospora algeriensis</name>
    <dbReference type="NCBI Taxonomy" id="995084"/>
    <lineage>
        <taxon>Bacteria</taxon>
        <taxon>Bacillati</taxon>
        <taxon>Actinomycetota</taxon>
        <taxon>Actinomycetes</taxon>
        <taxon>Streptosporangiales</taxon>
        <taxon>Nocardiopsidaceae</taxon>
        <taxon>Streptomonospora</taxon>
    </lineage>
</organism>